<dbReference type="InterPro" id="IPR016162">
    <property type="entry name" value="Ald_DH_N"/>
</dbReference>
<dbReference type="Proteomes" id="UP001431963">
    <property type="component" value="Unassembled WGS sequence"/>
</dbReference>
<evidence type="ECO:0000256" key="1">
    <source>
        <dbReference type="ARBA" id="ARBA00023002"/>
    </source>
</evidence>
<sequence length="479" mass="50366">MTNAHLNLIDGIWMPGDHLTENRNPSDLSDLIGHYAAGTAADVDRAAQAATGALPAWLAKGPLARAELLDRIARRIDAEAEVIGRMLAREEGKILPEAVAEVRRAAQIFRFFGGEALRIAGDAIASVRPDVDITVTREPLGVIGLITPWNFPAAIPAWKVAPALAFGNAVILKPADLVPGTAQMLARIIHEEGCPAGIFNLVMGPGSVVGHALVHHPLVTAISFTGSVTTGRAIARSAAEGMKKVQLEMGGKNPMVVLDDADLDIAVPACVNGAYFSTGQRCTASSRLIVQSGIHDAFVARLTGAMQDLRVGHALDGDSQIGPVASAAQLQGNLDYVALARAEGCEVIGGDTFDGPTEGFFQRPALFLNARNDMRVSREEIFGPCAAVIRVDSFDEALAVANDTDFGLSAGICTASLKHARAFRQGAKAGMVMVNLPTAGVDFHVPFGGTKGSSHGPREQGRYAAEFFTTIKTSYSFAG</sequence>
<dbReference type="SUPFAM" id="SSF53720">
    <property type="entry name" value="ALDH-like"/>
    <property type="match status" value="1"/>
</dbReference>
<reference evidence="5" key="1">
    <citation type="submission" date="2024-02" db="EMBL/GenBank/DDBJ databases">
        <title>Genome sequences of strain Gemmobacter sp. JM10B15.</title>
        <authorList>
            <person name="Zhang M."/>
        </authorList>
    </citation>
    <scope>NUCLEOTIDE SEQUENCE</scope>
    <source>
        <strain evidence="5">JM10B15</strain>
    </source>
</reference>
<dbReference type="Gene3D" id="3.40.309.10">
    <property type="entry name" value="Aldehyde Dehydrogenase, Chain A, domain 2"/>
    <property type="match status" value="1"/>
</dbReference>
<dbReference type="InterPro" id="IPR015590">
    <property type="entry name" value="Aldehyde_DH_dom"/>
</dbReference>
<comment type="similarity">
    <text evidence="3">Belongs to the aldehyde dehydrogenase family.</text>
</comment>
<protein>
    <submittedName>
        <fullName evidence="5">Aldehyde dehydrogenase family protein</fullName>
    </submittedName>
</protein>
<dbReference type="InterPro" id="IPR029510">
    <property type="entry name" value="Ald_DH_CS_GLU"/>
</dbReference>
<dbReference type="Gene3D" id="3.40.605.10">
    <property type="entry name" value="Aldehyde Dehydrogenase, Chain A, domain 1"/>
    <property type="match status" value="1"/>
</dbReference>
<dbReference type="PANTHER" id="PTHR11699">
    <property type="entry name" value="ALDEHYDE DEHYDROGENASE-RELATED"/>
    <property type="match status" value="1"/>
</dbReference>
<comment type="caution">
    <text evidence="5">The sequence shown here is derived from an EMBL/GenBank/DDBJ whole genome shotgun (WGS) entry which is preliminary data.</text>
</comment>
<keyword evidence="6" id="KW-1185">Reference proteome</keyword>
<name>A0ABU8BYM1_9RHOB</name>
<evidence type="ECO:0000313" key="6">
    <source>
        <dbReference type="Proteomes" id="UP001431963"/>
    </source>
</evidence>
<dbReference type="Pfam" id="PF00171">
    <property type="entry name" value="Aldedh"/>
    <property type="match status" value="1"/>
</dbReference>
<accession>A0ABU8BYM1</accession>
<proteinExistence type="inferred from homology"/>
<feature type="active site" evidence="2">
    <location>
        <position position="248"/>
    </location>
</feature>
<keyword evidence="1 3" id="KW-0560">Oxidoreductase</keyword>
<dbReference type="InterPro" id="IPR016163">
    <property type="entry name" value="Ald_DH_C"/>
</dbReference>
<dbReference type="InterPro" id="IPR016160">
    <property type="entry name" value="Ald_DH_CS_CYS"/>
</dbReference>
<evidence type="ECO:0000256" key="3">
    <source>
        <dbReference type="RuleBase" id="RU003345"/>
    </source>
</evidence>
<dbReference type="PROSITE" id="PS00687">
    <property type="entry name" value="ALDEHYDE_DEHYDR_GLU"/>
    <property type="match status" value="1"/>
</dbReference>
<organism evidence="5 6">
    <name type="scientific">Gemmobacter denitrificans</name>
    <dbReference type="NCBI Taxonomy" id="3123040"/>
    <lineage>
        <taxon>Bacteria</taxon>
        <taxon>Pseudomonadati</taxon>
        <taxon>Pseudomonadota</taxon>
        <taxon>Alphaproteobacteria</taxon>
        <taxon>Rhodobacterales</taxon>
        <taxon>Paracoccaceae</taxon>
        <taxon>Gemmobacter</taxon>
    </lineage>
</organism>
<dbReference type="PROSITE" id="PS00070">
    <property type="entry name" value="ALDEHYDE_DEHYDR_CYS"/>
    <property type="match status" value="1"/>
</dbReference>
<feature type="domain" description="Aldehyde dehydrogenase" evidence="4">
    <location>
        <begin position="20"/>
        <end position="473"/>
    </location>
</feature>
<dbReference type="InterPro" id="IPR016161">
    <property type="entry name" value="Ald_DH/histidinol_DH"/>
</dbReference>
<evidence type="ECO:0000259" key="4">
    <source>
        <dbReference type="Pfam" id="PF00171"/>
    </source>
</evidence>
<dbReference type="EMBL" id="JBALHR010000013">
    <property type="protein sequence ID" value="MEH7829813.1"/>
    <property type="molecule type" value="Genomic_DNA"/>
</dbReference>
<evidence type="ECO:0000313" key="5">
    <source>
        <dbReference type="EMBL" id="MEH7829813.1"/>
    </source>
</evidence>
<dbReference type="RefSeq" id="WP_335424841.1">
    <property type="nucleotide sequence ID" value="NZ_JBALHR010000013.1"/>
</dbReference>
<evidence type="ECO:0000256" key="2">
    <source>
        <dbReference type="PROSITE-ProRule" id="PRU10007"/>
    </source>
</evidence>
<dbReference type="CDD" id="cd07097">
    <property type="entry name" value="ALDH_KGSADH-YcbD"/>
    <property type="match status" value="1"/>
</dbReference>
<gene>
    <name evidence="5" type="ORF">V6590_16815</name>
</gene>